<evidence type="ECO:0000313" key="6">
    <source>
        <dbReference type="Proteomes" id="UP001303160"/>
    </source>
</evidence>
<feature type="repeat" description="ANK" evidence="1">
    <location>
        <begin position="730"/>
        <end position="757"/>
    </location>
</feature>
<dbReference type="SUPFAM" id="SSF48403">
    <property type="entry name" value="Ankyrin repeat"/>
    <property type="match status" value="1"/>
</dbReference>
<gene>
    <name evidence="5" type="ORF">QBC40DRAFT_333795</name>
</gene>
<dbReference type="Pfam" id="PF12796">
    <property type="entry name" value="Ank_2"/>
    <property type="match status" value="2"/>
</dbReference>
<feature type="repeat" description="ANK" evidence="1">
    <location>
        <begin position="697"/>
        <end position="729"/>
    </location>
</feature>
<name>A0AAN7ASD1_9PEZI</name>
<evidence type="ECO:0000259" key="4">
    <source>
        <dbReference type="Pfam" id="PF26640"/>
    </source>
</evidence>
<dbReference type="EMBL" id="MU863964">
    <property type="protein sequence ID" value="KAK4197364.1"/>
    <property type="molecule type" value="Genomic_DNA"/>
</dbReference>
<proteinExistence type="predicted"/>
<accession>A0AAN7ASD1</accession>
<dbReference type="PANTHER" id="PTHR10622">
    <property type="entry name" value="HET DOMAIN-CONTAINING PROTEIN"/>
    <property type="match status" value="1"/>
</dbReference>
<evidence type="ECO:0000259" key="3">
    <source>
        <dbReference type="Pfam" id="PF06985"/>
    </source>
</evidence>
<organism evidence="5 6">
    <name type="scientific">Triangularia verruculosa</name>
    <dbReference type="NCBI Taxonomy" id="2587418"/>
    <lineage>
        <taxon>Eukaryota</taxon>
        <taxon>Fungi</taxon>
        <taxon>Dikarya</taxon>
        <taxon>Ascomycota</taxon>
        <taxon>Pezizomycotina</taxon>
        <taxon>Sordariomycetes</taxon>
        <taxon>Sordariomycetidae</taxon>
        <taxon>Sordariales</taxon>
        <taxon>Podosporaceae</taxon>
        <taxon>Triangularia</taxon>
    </lineage>
</organism>
<keyword evidence="6" id="KW-1185">Reference proteome</keyword>
<dbReference type="InterPro" id="IPR010730">
    <property type="entry name" value="HET"/>
</dbReference>
<dbReference type="InterPro" id="IPR036770">
    <property type="entry name" value="Ankyrin_rpt-contain_sf"/>
</dbReference>
<dbReference type="InterPro" id="IPR002110">
    <property type="entry name" value="Ankyrin_rpt"/>
</dbReference>
<reference evidence="5" key="2">
    <citation type="submission" date="2023-05" db="EMBL/GenBank/DDBJ databases">
        <authorList>
            <consortium name="Lawrence Berkeley National Laboratory"/>
            <person name="Steindorff A."/>
            <person name="Hensen N."/>
            <person name="Bonometti L."/>
            <person name="Westerberg I."/>
            <person name="Brannstrom I.O."/>
            <person name="Guillou S."/>
            <person name="Cros-Aarteil S."/>
            <person name="Calhoun S."/>
            <person name="Haridas S."/>
            <person name="Kuo A."/>
            <person name="Mondo S."/>
            <person name="Pangilinan J."/>
            <person name="Riley R."/>
            <person name="Labutti K."/>
            <person name="Andreopoulos B."/>
            <person name="Lipzen A."/>
            <person name="Chen C."/>
            <person name="Yanf M."/>
            <person name="Daum C."/>
            <person name="Ng V."/>
            <person name="Clum A."/>
            <person name="Ohm R."/>
            <person name="Martin F."/>
            <person name="Silar P."/>
            <person name="Natvig D."/>
            <person name="Lalanne C."/>
            <person name="Gautier V."/>
            <person name="Ament-Velasquez S.L."/>
            <person name="Kruys A."/>
            <person name="Hutchinson M.I."/>
            <person name="Powell A.J."/>
            <person name="Barry K."/>
            <person name="Miller A.N."/>
            <person name="Grigoriev I.V."/>
            <person name="Debuchy R."/>
            <person name="Gladieux P."/>
            <person name="Thoren M.H."/>
            <person name="Johannesson H."/>
        </authorList>
    </citation>
    <scope>NUCLEOTIDE SEQUENCE</scope>
    <source>
        <strain evidence="5">CBS 315.58</strain>
    </source>
</reference>
<dbReference type="Pfam" id="PF26640">
    <property type="entry name" value="DUF8212"/>
    <property type="match status" value="1"/>
</dbReference>
<feature type="domain" description="DUF8212" evidence="4">
    <location>
        <begin position="216"/>
        <end position="275"/>
    </location>
</feature>
<sequence>MMAVGATKTVEIFGSDNTPPHAILSHTWGNEDDELSFREIKNGLLKPGSIGFFKLDGCCKKAQLDGLDYVWIDTCCIDKSDHVELSEAINSMFKWYRNAAICYVYLSDVSPHNRFSHSRWFRRGWTLQELIAPRELSLYSSNWTFIGSREDLASQIELITGIPEDFLYGNGDFHRASVAQRFSWASKRTTKRKEDMAYCLLGLFDVSLPIIYGDDHAFARLQREIMIKLRDDSIFAWGLDHQLSTEAQPWNGSGASAGVLAESPRDFEQCGRITSRGFHNSPSHKFVIESGFLCITTTIYTAENGVIYGLLSCGLQDHTPEGVVGIPLQANTSGDFYFRPQGCNARLFPKQSEALQQEGGLGISSRSIHIQMFRHQELPTLLKPTCSFRIRTAGSQLKVAEVYPSGRLHDNLIHMTAKHNSPEAVDRTWVRLRRHGNANDLQPDFVLVLSFTPQRDGEGKAACAVAVCSCFTTLKEIAANSHLLWKSIFIRPQASNGPQHVSAILRSMPDSMTGHPRIAVVVSSIVSPPPSTINLPQQLERVNLPQRFISALENEDTLNQRLARKTDERQVQVTRLSRAQGMLNVLSKQIEKLEADKKALEAEVRAFEADGDKLQEEKNALESKRTMVTLNRKYLQRCMDEHHDGRDEWLAKLLTRIETGAITSDDDSFLDRRPENIIRLLIAIENSVQPSSKTPGVDVTPLVYAVQRRRSELVQRLLDQGADADEKYLNGKTALLAAVKSADKALVQQLLENGAKVWPALLWTVQYPHKTTLSELLALDQAANEVNLEKLRMLMMLAANQGSRASILALLSWGEGKLRFDLSVKANQDIVWAAAAKGHKSAVETLIEHDSSSHPASCQRLLLRSALENCAVLAYILLKKSKADATVRYFGGRNVLWLAADRGHDAVVEALLKTTSASVVNERDDFDQTALSRSAENGHLNAVMALMQYQDPSIADYADHTAVWYAVINGHLDAVQCLLRHKSVRDDLWEVGKLLWWAVESEQENMVDVILSRDCGPLSFHLGYHDPHALLWNAIGKGNTKIIGKLLEHKPFQHELANRDILRYAGEWHWNEVGRVVSSTLTTKVQEQMTVVVDRVKPHTENKKRVRSGYREETSKARGSMIQFETLSEVEEED</sequence>
<dbReference type="Pfam" id="PF06985">
    <property type="entry name" value="HET"/>
    <property type="match status" value="1"/>
</dbReference>
<dbReference type="Proteomes" id="UP001303160">
    <property type="component" value="Unassembled WGS sequence"/>
</dbReference>
<protein>
    <submittedName>
        <fullName evidence="5">Vegetative incompatibility HET protein</fullName>
    </submittedName>
</protein>
<evidence type="ECO:0000256" key="1">
    <source>
        <dbReference type="PROSITE-ProRule" id="PRU00023"/>
    </source>
</evidence>
<comment type="caution">
    <text evidence="5">The sequence shown here is derived from an EMBL/GenBank/DDBJ whole genome shotgun (WGS) entry which is preliminary data.</text>
</comment>
<evidence type="ECO:0000313" key="5">
    <source>
        <dbReference type="EMBL" id="KAK4197364.1"/>
    </source>
</evidence>
<dbReference type="InterPro" id="IPR058525">
    <property type="entry name" value="DUF8212"/>
</dbReference>
<evidence type="ECO:0000256" key="2">
    <source>
        <dbReference type="SAM" id="Coils"/>
    </source>
</evidence>
<dbReference type="AlphaFoldDB" id="A0AAN7ASD1"/>
<feature type="domain" description="Heterokaryon incompatibility" evidence="3">
    <location>
        <begin position="22"/>
        <end position="111"/>
    </location>
</feature>
<dbReference type="PANTHER" id="PTHR10622:SF10">
    <property type="entry name" value="HET DOMAIN-CONTAINING PROTEIN"/>
    <property type="match status" value="1"/>
</dbReference>
<keyword evidence="1" id="KW-0040">ANK repeat</keyword>
<dbReference type="SMART" id="SM00248">
    <property type="entry name" value="ANK"/>
    <property type="match status" value="8"/>
</dbReference>
<keyword evidence="2" id="KW-0175">Coiled coil</keyword>
<reference evidence="5" key="1">
    <citation type="journal article" date="2023" name="Mol. Phylogenet. Evol.">
        <title>Genome-scale phylogeny and comparative genomics of the fungal order Sordariales.</title>
        <authorList>
            <person name="Hensen N."/>
            <person name="Bonometti L."/>
            <person name="Westerberg I."/>
            <person name="Brannstrom I.O."/>
            <person name="Guillou S."/>
            <person name="Cros-Aarteil S."/>
            <person name="Calhoun S."/>
            <person name="Haridas S."/>
            <person name="Kuo A."/>
            <person name="Mondo S."/>
            <person name="Pangilinan J."/>
            <person name="Riley R."/>
            <person name="LaButti K."/>
            <person name="Andreopoulos B."/>
            <person name="Lipzen A."/>
            <person name="Chen C."/>
            <person name="Yan M."/>
            <person name="Daum C."/>
            <person name="Ng V."/>
            <person name="Clum A."/>
            <person name="Steindorff A."/>
            <person name="Ohm R.A."/>
            <person name="Martin F."/>
            <person name="Silar P."/>
            <person name="Natvig D.O."/>
            <person name="Lalanne C."/>
            <person name="Gautier V."/>
            <person name="Ament-Velasquez S.L."/>
            <person name="Kruys A."/>
            <person name="Hutchinson M.I."/>
            <person name="Powell A.J."/>
            <person name="Barry K."/>
            <person name="Miller A.N."/>
            <person name="Grigoriev I.V."/>
            <person name="Debuchy R."/>
            <person name="Gladieux P."/>
            <person name="Hiltunen Thoren M."/>
            <person name="Johannesson H."/>
        </authorList>
    </citation>
    <scope>NUCLEOTIDE SEQUENCE</scope>
    <source>
        <strain evidence="5">CBS 315.58</strain>
    </source>
</reference>
<dbReference type="PROSITE" id="PS50088">
    <property type="entry name" value="ANK_REPEAT"/>
    <property type="match status" value="2"/>
</dbReference>
<feature type="coiled-coil region" evidence="2">
    <location>
        <begin position="576"/>
        <end position="624"/>
    </location>
</feature>
<dbReference type="Gene3D" id="1.25.40.20">
    <property type="entry name" value="Ankyrin repeat-containing domain"/>
    <property type="match status" value="2"/>
</dbReference>
<dbReference type="PROSITE" id="PS50297">
    <property type="entry name" value="ANK_REP_REGION"/>
    <property type="match status" value="2"/>
</dbReference>